<dbReference type="Proteomes" id="UP000314982">
    <property type="component" value="Unassembled WGS sequence"/>
</dbReference>
<keyword evidence="2" id="KW-0812">Transmembrane</keyword>
<dbReference type="GO" id="GO:0005783">
    <property type="term" value="C:endoplasmic reticulum"/>
    <property type="evidence" value="ECO:0007669"/>
    <property type="project" value="TreeGrafter"/>
</dbReference>
<keyword evidence="4" id="KW-0443">Lipid metabolism</keyword>
<name>A0A4W5QWQ7_9TELE</name>
<dbReference type="PANTHER" id="PTHR23063:SF37">
    <property type="entry name" value="GLYCEROL-3-PHOSPHATE ACYLTRANSFERASE 4"/>
    <property type="match status" value="1"/>
</dbReference>
<proteinExistence type="predicted"/>
<evidence type="ECO:0000256" key="2">
    <source>
        <dbReference type="ARBA" id="ARBA00022692"/>
    </source>
</evidence>
<keyword evidence="5" id="KW-0472">Membrane</keyword>
<keyword evidence="8" id="KW-1185">Reference proteome</keyword>
<dbReference type="AlphaFoldDB" id="A0A4W5QWQ7"/>
<reference evidence="8" key="1">
    <citation type="submission" date="2018-06" db="EMBL/GenBank/DDBJ databases">
        <title>Genome assembly of Danube salmon.</title>
        <authorList>
            <person name="Macqueen D.J."/>
            <person name="Gundappa M.K."/>
        </authorList>
    </citation>
    <scope>NUCLEOTIDE SEQUENCE [LARGE SCALE GENOMIC DNA]</scope>
</reference>
<dbReference type="GO" id="GO:0004366">
    <property type="term" value="F:glycerol-3-phosphate O-acyltransferase activity"/>
    <property type="evidence" value="ECO:0007669"/>
    <property type="project" value="TreeGrafter"/>
</dbReference>
<organism evidence="7 8">
    <name type="scientific">Hucho hucho</name>
    <name type="common">huchen</name>
    <dbReference type="NCBI Taxonomy" id="62062"/>
    <lineage>
        <taxon>Eukaryota</taxon>
        <taxon>Metazoa</taxon>
        <taxon>Chordata</taxon>
        <taxon>Craniata</taxon>
        <taxon>Vertebrata</taxon>
        <taxon>Euteleostomi</taxon>
        <taxon>Actinopterygii</taxon>
        <taxon>Neopterygii</taxon>
        <taxon>Teleostei</taxon>
        <taxon>Protacanthopterygii</taxon>
        <taxon>Salmoniformes</taxon>
        <taxon>Salmonidae</taxon>
        <taxon>Salmoninae</taxon>
        <taxon>Hucho</taxon>
    </lineage>
</organism>
<reference evidence="7" key="2">
    <citation type="submission" date="2025-08" db="UniProtKB">
        <authorList>
            <consortium name="Ensembl"/>
        </authorList>
    </citation>
    <scope>IDENTIFICATION</scope>
</reference>
<evidence type="ECO:0000256" key="6">
    <source>
        <dbReference type="ARBA" id="ARBA00023315"/>
    </source>
</evidence>
<protein>
    <recommendedName>
        <fullName evidence="9">Glycerol-3-phosphate acyltransferase 4</fullName>
    </recommendedName>
</protein>
<evidence type="ECO:0008006" key="9">
    <source>
        <dbReference type="Google" id="ProtNLM"/>
    </source>
</evidence>
<reference evidence="7" key="3">
    <citation type="submission" date="2025-09" db="UniProtKB">
        <authorList>
            <consortium name="Ensembl"/>
        </authorList>
    </citation>
    <scope>IDENTIFICATION</scope>
</reference>
<sequence>MSLSLRPQQYDPRFGDAFWNSSQFGMVNYLLRMMSSWAIVCSVWYLPPMTREEGEDAVQFASRVKAAIARQGGLVDLLWDGGLKRGKVKDTFKEEQQKLYSKMLVGTKEDRSRS</sequence>
<keyword evidence="6" id="KW-0012">Acyltransferase</keyword>
<evidence type="ECO:0000256" key="4">
    <source>
        <dbReference type="ARBA" id="ARBA00023098"/>
    </source>
</evidence>
<dbReference type="GeneTree" id="ENSGT01030000234574"/>
<dbReference type="Ensembl" id="ENSHHUT00000083315.1">
    <property type="protein sequence ID" value="ENSHHUP00000080737.1"/>
    <property type="gene ID" value="ENSHHUG00000047012.1"/>
</dbReference>
<evidence type="ECO:0000256" key="5">
    <source>
        <dbReference type="ARBA" id="ARBA00023136"/>
    </source>
</evidence>
<dbReference type="GO" id="GO:0019432">
    <property type="term" value="P:triglyceride biosynthetic process"/>
    <property type="evidence" value="ECO:0007669"/>
    <property type="project" value="TreeGrafter"/>
</dbReference>
<evidence type="ECO:0000256" key="3">
    <source>
        <dbReference type="ARBA" id="ARBA00022989"/>
    </source>
</evidence>
<evidence type="ECO:0000313" key="7">
    <source>
        <dbReference type="Ensembl" id="ENSHHUP00000080737.1"/>
    </source>
</evidence>
<evidence type="ECO:0000256" key="1">
    <source>
        <dbReference type="ARBA" id="ARBA00022679"/>
    </source>
</evidence>
<keyword evidence="3" id="KW-1133">Transmembrane helix</keyword>
<dbReference type="PANTHER" id="PTHR23063">
    <property type="entry name" value="PHOSPHOLIPID ACYLTRANSFERASE"/>
    <property type="match status" value="1"/>
</dbReference>
<keyword evidence="1" id="KW-0808">Transferase</keyword>
<evidence type="ECO:0000313" key="8">
    <source>
        <dbReference type="Proteomes" id="UP000314982"/>
    </source>
</evidence>
<accession>A0A4W5QWQ7</accession>